<keyword evidence="4" id="KW-1185">Reference proteome</keyword>
<protein>
    <submittedName>
        <fullName evidence="3">Uncharacterized protein</fullName>
    </submittedName>
</protein>
<evidence type="ECO:0000256" key="1">
    <source>
        <dbReference type="SAM" id="MobiDB-lite"/>
    </source>
</evidence>
<proteinExistence type="predicted"/>
<feature type="chain" id="PRO_5046728051" evidence="2">
    <location>
        <begin position="27"/>
        <end position="261"/>
    </location>
</feature>
<gene>
    <name evidence="3" type="ORF">GCM10022262_00950</name>
</gene>
<sequence>MLELTVRVPRRLAALVSAALVALATAGCGGTGDDGGTAAPTSSPVPTASPTAGTTSAPPSSSPSGCPAGGQVPDVAATAPTVDLDGDGETDTLWLSGGQDRTLGAETASGAVLSTRFSSGSPFAASALAQRLADGSAIVLLDTGRSVALYAVVDCGLVATTNVQGRQYTFDLGFTGHGTGVSCADVGAGLQLVGLNALPAEAGDTFQVTRTPIELHDGGRSARHGTTEVVADGVPADDPAVTDARTVSCADAPPPVKEPQG</sequence>
<keyword evidence="2" id="KW-0732">Signal</keyword>
<feature type="compositionally biased region" description="Low complexity" evidence="1">
    <location>
        <begin position="36"/>
        <end position="70"/>
    </location>
</feature>
<feature type="signal peptide" evidence="2">
    <location>
        <begin position="1"/>
        <end position="26"/>
    </location>
</feature>
<organism evidence="3 4">
    <name type="scientific">Georgenia daeguensis</name>
    <dbReference type="NCBI Taxonomy" id="908355"/>
    <lineage>
        <taxon>Bacteria</taxon>
        <taxon>Bacillati</taxon>
        <taxon>Actinomycetota</taxon>
        <taxon>Actinomycetes</taxon>
        <taxon>Micrococcales</taxon>
        <taxon>Bogoriellaceae</taxon>
        <taxon>Georgenia</taxon>
    </lineage>
</organism>
<feature type="region of interest" description="Disordered" evidence="1">
    <location>
        <begin position="34"/>
        <end position="91"/>
    </location>
</feature>
<evidence type="ECO:0000313" key="3">
    <source>
        <dbReference type="EMBL" id="GAA4285736.1"/>
    </source>
</evidence>
<evidence type="ECO:0000256" key="2">
    <source>
        <dbReference type="SAM" id="SignalP"/>
    </source>
</evidence>
<dbReference type="EMBL" id="BAABBA010000001">
    <property type="protein sequence ID" value="GAA4285736.1"/>
    <property type="molecule type" value="Genomic_DNA"/>
</dbReference>
<accession>A0ABP8EP05</accession>
<dbReference type="RefSeq" id="WP_345036403.1">
    <property type="nucleotide sequence ID" value="NZ_BAABBA010000001.1"/>
</dbReference>
<evidence type="ECO:0000313" key="4">
    <source>
        <dbReference type="Proteomes" id="UP001499841"/>
    </source>
</evidence>
<comment type="caution">
    <text evidence="3">The sequence shown here is derived from an EMBL/GenBank/DDBJ whole genome shotgun (WGS) entry which is preliminary data.</text>
</comment>
<name>A0ABP8EP05_9MICO</name>
<dbReference type="Proteomes" id="UP001499841">
    <property type="component" value="Unassembled WGS sequence"/>
</dbReference>
<reference evidence="4" key="1">
    <citation type="journal article" date="2019" name="Int. J. Syst. Evol. Microbiol.">
        <title>The Global Catalogue of Microorganisms (GCM) 10K type strain sequencing project: providing services to taxonomists for standard genome sequencing and annotation.</title>
        <authorList>
            <consortium name="The Broad Institute Genomics Platform"/>
            <consortium name="The Broad Institute Genome Sequencing Center for Infectious Disease"/>
            <person name="Wu L."/>
            <person name="Ma J."/>
        </authorList>
    </citation>
    <scope>NUCLEOTIDE SEQUENCE [LARGE SCALE GENOMIC DNA]</scope>
    <source>
        <strain evidence="4">JCM 17459</strain>
    </source>
</reference>
<dbReference type="PROSITE" id="PS51257">
    <property type="entry name" value="PROKAR_LIPOPROTEIN"/>
    <property type="match status" value="1"/>
</dbReference>